<accession>A0A319ENP0</accession>
<evidence type="ECO:0000313" key="2">
    <source>
        <dbReference type="Proteomes" id="UP000248423"/>
    </source>
</evidence>
<keyword evidence="2" id="KW-1185">Reference proteome</keyword>
<dbReference type="AlphaFoldDB" id="A0A319ENP0"/>
<proteinExistence type="predicted"/>
<dbReference type="VEuPathDB" id="FungiDB:BO78DRAFT_395747"/>
<evidence type="ECO:0000313" key="1">
    <source>
        <dbReference type="EMBL" id="PYI08388.1"/>
    </source>
</evidence>
<dbReference type="Proteomes" id="UP000248423">
    <property type="component" value="Unassembled WGS sequence"/>
</dbReference>
<organism evidence="1 2">
    <name type="scientific">Aspergillus sclerotiicarbonarius (strain CBS 121057 / IBT 28362)</name>
    <dbReference type="NCBI Taxonomy" id="1448318"/>
    <lineage>
        <taxon>Eukaryota</taxon>
        <taxon>Fungi</taxon>
        <taxon>Dikarya</taxon>
        <taxon>Ascomycota</taxon>
        <taxon>Pezizomycotina</taxon>
        <taxon>Eurotiomycetes</taxon>
        <taxon>Eurotiomycetidae</taxon>
        <taxon>Eurotiales</taxon>
        <taxon>Aspergillaceae</taxon>
        <taxon>Aspergillus</taxon>
        <taxon>Aspergillus subgen. Circumdati</taxon>
    </lineage>
</organism>
<sequence length="116" mass="12625">MAPGTGAFRRGCLISLSPRLLSIGRARQSAALPASPAWTFLSGLMDSIISYPLVLWLSWSAYRLPEADLGGSRVPSCPPSQPVPITRHFPALHRSCQRFRAETIDCCFCPLGQPTI</sequence>
<name>A0A319ENP0_ASPSB</name>
<dbReference type="EMBL" id="KZ826335">
    <property type="protein sequence ID" value="PYI08388.1"/>
    <property type="molecule type" value="Genomic_DNA"/>
</dbReference>
<protein>
    <submittedName>
        <fullName evidence="1">Uncharacterized protein</fullName>
    </submittedName>
</protein>
<reference evidence="1 2" key="1">
    <citation type="submission" date="2018-02" db="EMBL/GenBank/DDBJ databases">
        <title>The genomes of Aspergillus section Nigri reveals drivers in fungal speciation.</title>
        <authorList>
            <consortium name="DOE Joint Genome Institute"/>
            <person name="Vesth T.C."/>
            <person name="Nybo J."/>
            <person name="Theobald S."/>
            <person name="Brandl J."/>
            <person name="Frisvad J.C."/>
            <person name="Nielsen K.F."/>
            <person name="Lyhne E.K."/>
            <person name="Kogle M.E."/>
            <person name="Kuo A."/>
            <person name="Riley R."/>
            <person name="Clum A."/>
            <person name="Nolan M."/>
            <person name="Lipzen A."/>
            <person name="Salamov A."/>
            <person name="Henrissat B."/>
            <person name="Wiebenga A."/>
            <person name="De vries R.P."/>
            <person name="Grigoriev I.V."/>
            <person name="Mortensen U.H."/>
            <person name="Andersen M.R."/>
            <person name="Baker S.E."/>
        </authorList>
    </citation>
    <scope>NUCLEOTIDE SEQUENCE [LARGE SCALE GENOMIC DNA]</scope>
    <source>
        <strain evidence="1 2">CBS 121057</strain>
    </source>
</reference>
<gene>
    <name evidence="1" type="ORF">BO78DRAFT_395747</name>
</gene>